<evidence type="ECO:0000313" key="7">
    <source>
        <dbReference type="EMBL" id="CEK96502.1"/>
    </source>
</evidence>
<evidence type="ECO:0000256" key="5">
    <source>
        <dbReference type="ARBA" id="ARBA00093776"/>
    </source>
</evidence>
<dbReference type="EMBL" id="HACG01049637">
    <property type="protein sequence ID" value="CEK96502.1"/>
    <property type="molecule type" value="Transcribed_RNA"/>
</dbReference>
<evidence type="ECO:0000256" key="4">
    <source>
        <dbReference type="ARBA" id="ARBA00023136"/>
    </source>
</evidence>
<proteinExistence type="inferred from homology"/>
<dbReference type="Pfam" id="PF26158">
    <property type="entry name" value="Claudin_TMEM179-179B"/>
    <property type="match status" value="1"/>
</dbReference>
<comment type="similarity">
    <text evidence="5">Belongs to the TMEM179 family.</text>
</comment>
<keyword evidence="2 6" id="KW-0812">Transmembrane</keyword>
<comment type="subcellular location">
    <subcellularLocation>
        <location evidence="1">Membrane</location>
        <topology evidence="1">Multi-pass membrane protein</topology>
    </subcellularLocation>
</comment>
<organism evidence="7">
    <name type="scientific">Arion vulgaris</name>
    <dbReference type="NCBI Taxonomy" id="1028688"/>
    <lineage>
        <taxon>Eukaryota</taxon>
        <taxon>Metazoa</taxon>
        <taxon>Spiralia</taxon>
        <taxon>Lophotrochozoa</taxon>
        <taxon>Mollusca</taxon>
        <taxon>Gastropoda</taxon>
        <taxon>Heterobranchia</taxon>
        <taxon>Euthyneura</taxon>
        <taxon>Panpulmonata</taxon>
        <taxon>Eupulmonata</taxon>
        <taxon>Stylommatophora</taxon>
        <taxon>Helicina</taxon>
        <taxon>Arionoidea</taxon>
        <taxon>Arionidae</taxon>
        <taxon>Arion</taxon>
    </lineage>
</organism>
<dbReference type="PANTHER" id="PTHR31872:SF4">
    <property type="entry name" value="TRANSMEMBRANE PROTEIN 179"/>
    <property type="match status" value="1"/>
</dbReference>
<sequence length="135" mass="15687">VMLARSIECSWFEGFISLVVNSIMCICFFSTALTVSVGFREWCKFILDPRSEITNCKDGQSFPFDSTIKVDARNYFSQWQMTQFGVWACWILWLVLAVLSLIRVYKFHRQEAFMISVNRERQRLLAQVGHGSEPA</sequence>
<dbReference type="InterPro" id="IPR059010">
    <property type="entry name" value="TMEM179-179B"/>
</dbReference>
<feature type="non-terminal residue" evidence="7">
    <location>
        <position position="1"/>
    </location>
</feature>
<protein>
    <recommendedName>
        <fullName evidence="8">Transmembrane protein 179</fullName>
    </recommendedName>
</protein>
<keyword evidence="3 6" id="KW-1133">Transmembrane helix</keyword>
<evidence type="ECO:0008006" key="8">
    <source>
        <dbReference type="Google" id="ProtNLM"/>
    </source>
</evidence>
<keyword evidence="4 6" id="KW-0472">Membrane</keyword>
<evidence type="ECO:0000256" key="6">
    <source>
        <dbReference type="SAM" id="Phobius"/>
    </source>
</evidence>
<feature type="transmembrane region" description="Helical" evidence="6">
    <location>
        <begin position="12"/>
        <end position="39"/>
    </location>
</feature>
<dbReference type="AlphaFoldDB" id="A0A0B7BUB9"/>
<name>A0A0B7BUB9_9EUPU</name>
<evidence type="ECO:0000256" key="2">
    <source>
        <dbReference type="ARBA" id="ARBA00022692"/>
    </source>
</evidence>
<dbReference type="PANTHER" id="PTHR31872">
    <property type="entry name" value="TRANSMEMBRANE PROTEIN 179"/>
    <property type="match status" value="1"/>
</dbReference>
<gene>
    <name evidence="7" type="primary">ORF212305</name>
</gene>
<dbReference type="InterPro" id="IPR029673">
    <property type="entry name" value="TMEM179"/>
</dbReference>
<reference evidence="7" key="1">
    <citation type="submission" date="2014-12" db="EMBL/GenBank/DDBJ databases">
        <title>Insight into the proteome of Arion vulgaris.</title>
        <authorList>
            <person name="Aradska J."/>
            <person name="Bulat T."/>
            <person name="Smidak R."/>
            <person name="Sarate P."/>
            <person name="Gangsoo J."/>
            <person name="Sialana F."/>
            <person name="Bilban M."/>
            <person name="Lubec G."/>
        </authorList>
    </citation>
    <scope>NUCLEOTIDE SEQUENCE</scope>
    <source>
        <tissue evidence="7">Skin</tissue>
    </source>
</reference>
<evidence type="ECO:0000256" key="1">
    <source>
        <dbReference type="ARBA" id="ARBA00004141"/>
    </source>
</evidence>
<evidence type="ECO:0000256" key="3">
    <source>
        <dbReference type="ARBA" id="ARBA00022989"/>
    </source>
</evidence>
<accession>A0A0B7BUB9</accession>
<feature type="transmembrane region" description="Helical" evidence="6">
    <location>
        <begin position="84"/>
        <end position="105"/>
    </location>
</feature>